<dbReference type="PANTHER" id="PTHR47894">
    <property type="entry name" value="HTH-TYPE TRANSCRIPTIONAL REGULATOR GADX"/>
    <property type="match status" value="1"/>
</dbReference>
<evidence type="ECO:0000256" key="3">
    <source>
        <dbReference type="ARBA" id="ARBA00023163"/>
    </source>
</evidence>
<gene>
    <name evidence="5" type="ORF">GCM10022278_24950</name>
</gene>
<reference evidence="6" key="1">
    <citation type="journal article" date="2019" name="Int. J. Syst. Evol. Microbiol.">
        <title>The Global Catalogue of Microorganisms (GCM) 10K type strain sequencing project: providing services to taxonomists for standard genome sequencing and annotation.</title>
        <authorList>
            <consortium name="The Broad Institute Genomics Platform"/>
            <consortium name="The Broad Institute Genome Sequencing Center for Infectious Disease"/>
            <person name="Wu L."/>
            <person name="Ma J."/>
        </authorList>
    </citation>
    <scope>NUCLEOTIDE SEQUENCE [LARGE SCALE GENOMIC DNA]</scope>
    <source>
        <strain evidence="6">JCM 17555</strain>
    </source>
</reference>
<keyword evidence="6" id="KW-1185">Reference proteome</keyword>
<protein>
    <submittedName>
        <fullName evidence="5">AraC family transcriptional regulator</fullName>
    </submittedName>
</protein>
<sequence>MSHDPAGADVTKFHSNEPTISAAPILDLFDGLVERGVLPGPDAEVAGIRRSDLENIEARFPVSLVQALWTLGEQSSMAQDLGLYIGSRINLQAMGMISNVVRFADTLGEVIVISARYAPVMSEVERIRMVPQVAGMKVIYEISPPEYRHRHAIERSMAAGVSWARHLTGKMIVPLETTFRHRVDDTSVYKAIFGETISFGQAEDAMLVAHEDLALPIASRNAYVKGVLESRLLDHSEKLIRARSLVTEVRRIIRDGLQHPALSSDFVARQLNMSRQTLHRKLKKEGSNYQSLLMAVRKERARYYLKHGVSKMVELSDLLGFSEPSAFFKAFRAWFGTTPGRFDP</sequence>
<dbReference type="InterPro" id="IPR032687">
    <property type="entry name" value="AraC-type_N"/>
</dbReference>
<proteinExistence type="predicted"/>
<evidence type="ECO:0000259" key="4">
    <source>
        <dbReference type="PROSITE" id="PS01124"/>
    </source>
</evidence>
<evidence type="ECO:0000313" key="6">
    <source>
        <dbReference type="Proteomes" id="UP001501337"/>
    </source>
</evidence>
<comment type="caution">
    <text evidence="5">The sequence shown here is derived from an EMBL/GenBank/DDBJ whole genome shotgun (WGS) entry which is preliminary data.</text>
</comment>
<keyword evidence="1" id="KW-0805">Transcription regulation</keyword>
<dbReference type="InterPro" id="IPR009057">
    <property type="entry name" value="Homeodomain-like_sf"/>
</dbReference>
<feature type="domain" description="HTH araC/xylS-type" evidence="4">
    <location>
        <begin position="247"/>
        <end position="344"/>
    </location>
</feature>
<dbReference type="InterPro" id="IPR018060">
    <property type="entry name" value="HTH_AraC"/>
</dbReference>
<dbReference type="Gene3D" id="1.10.10.60">
    <property type="entry name" value="Homeodomain-like"/>
    <property type="match status" value="1"/>
</dbReference>
<dbReference type="Pfam" id="PF12625">
    <property type="entry name" value="Arabinose_bd"/>
    <property type="match status" value="1"/>
</dbReference>
<dbReference type="Proteomes" id="UP001501337">
    <property type="component" value="Unassembled WGS sequence"/>
</dbReference>
<organism evidence="5 6">
    <name type="scientific">Allohahella marinimesophila</name>
    <dbReference type="NCBI Taxonomy" id="1054972"/>
    <lineage>
        <taxon>Bacteria</taxon>
        <taxon>Pseudomonadati</taxon>
        <taxon>Pseudomonadota</taxon>
        <taxon>Gammaproteobacteria</taxon>
        <taxon>Oceanospirillales</taxon>
        <taxon>Hahellaceae</taxon>
        <taxon>Allohahella</taxon>
    </lineage>
</organism>
<dbReference type="PROSITE" id="PS01124">
    <property type="entry name" value="HTH_ARAC_FAMILY_2"/>
    <property type="match status" value="1"/>
</dbReference>
<dbReference type="SMART" id="SM00342">
    <property type="entry name" value="HTH_ARAC"/>
    <property type="match status" value="1"/>
</dbReference>
<accession>A0ABP7PKE8</accession>
<keyword evidence="3" id="KW-0804">Transcription</keyword>
<dbReference type="EMBL" id="BAABBO010000011">
    <property type="protein sequence ID" value="GAA3966058.1"/>
    <property type="molecule type" value="Genomic_DNA"/>
</dbReference>
<name>A0ABP7PKE8_9GAMM</name>
<keyword evidence="2" id="KW-0238">DNA-binding</keyword>
<dbReference type="Pfam" id="PF12833">
    <property type="entry name" value="HTH_18"/>
    <property type="match status" value="1"/>
</dbReference>
<evidence type="ECO:0000256" key="1">
    <source>
        <dbReference type="ARBA" id="ARBA00023015"/>
    </source>
</evidence>
<dbReference type="PANTHER" id="PTHR47894:SF1">
    <property type="entry name" value="HTH-TYPE TRANSCRIPTIONAL REGULATOR VQSM"/>
    <property type="match status" value="1"/>
</dbReference>
<evidence type="ECO:0000313" key="5">
    <source>
        <dbReference type="EMBL" id="GAA3966058.1"/>
    </source>
</evidence>
<evidence type="ECO:0000256" key="2">
    <source>
        <dbReference type="ARBA" id="ARBA00023125"/>
    </source>
</evidence>
<dbReference type="SUPFAM" id="SSF46689">
    <property type="entry name" value="Homeodomain-like"/>
    <property type="match status" value="1"/>
</dbReference>